<protein>
    <submittedName>
        <fullName evidence="9">PKHD-type hydroxylase</fullName>
        <ecNumber evidence="9">1.14.11.-</ecNumber>
    </submittedName>
</protein>
<dbReference type="Gene3D" id="2.60.120.620">
    <property type="entry name" value="q2cbj1_9rhob like domain"/>
    <property type="match status" value="1"/>
</dbReference>
<dbReference type="InterPro" id="IPR023550">
    <property type="entry name" value="PKHD_hydroxylase"/>
</dbReference>
<keyword evidence="2 7" id="KW-0479">Metal-binding</keyword>
<feature type="domain" description="Fe2OG dioxygenase" evidence="8">
    <location>
        <begin position="78"/>
        <end position="178"/>
    </location>
</feature>
<dbReference type="GO" id="GO:0031418">
    <property type="term" value="F:L-ascorbic acid binding"/>
    <property type="evidence" value="ECO:0007669"/>
    <property type="project" value="UniProtKB-KW"/>
</dbReference>
<evidence type="ECO:0000256" key="3">
    <source>
        <dbReference type="ARBA" id="ARBA00022896"/>
    </source>
</evidence>
<evidence type="ECO:0000313" key="9">
    <source>
        <dbReference type="EMBL" id="CDN86771.1"/>
    </source>
</evidence>
<gene>
    <name evidence="9" type="ORF">BN948_01179</name>
</gene>
<dbReference type="EMBL" id="CCAE010000006">
    <property type="protein sequence ID" value="CDN86771.1"/>
    <property type="molecule type" value="Genomic_DNA"/>
</dbReference>
<dbReference type="InterPro" id="IPR005123">
    <property type="entry name" value="Oxoglu/Fe-dep_dioxygenase_dom"/>
</dbReference>
<dbReference type="NCBIfam" id="NF003975">
    <property type="entry name" value="PRK05467.1-4"/>
    <property type="match status" value="1"/>
</dbReference>
<dbReference type="AlphaFoldDB" id="A0A1L1PQB3"/>
<dbReference type="PROSITE" id="PS51471">
    <property type="entry name" value="FE2OG_OXY"/>
    <property type="match status" value="1"/>
</dbReference>
<keyword evidence="5 7" id="KW-0560">Oxidoreductase</keyword>
<evidence type="ECO:0000313" key="10">
    <source>
        <dbReference type="Proteomes" id="UP000028878"/>
    </source>
</evidence>
<keyword evidence="4 7" id="KW-0223">Dioxygenase</keyword>
<feature type="binding site" evidence="7">
    <location>
        <position position="169"/>
    </location>
    <ligand>
        <name>2-oxoglutarate</name>
        <dbReference type="ChEBI" id="CHEBI:16810"/>
    </ligand>
</feature>
<dbReference type="GO" id="GO:0016706">
    <property type="term" value="F:2-oxoglutarate-dependent dioxygenase activity"/>
    <property type="evidence" value="ECO:0007669"/>
    <property type="project" value="UniProtKB-UniRule"/>
</dbReference>
<comment type="cofactor">
    <cofactor evidence="1 7">
        <name>L-ascorbate</name>
        <dbReference type="ChEBI" id="CHEBI:38290"/>
    </cofactor>
</comment>
<dbReference type="Pfam" id="PF13640">
    <property type="entry name" value="2OG-FeII_Oxy_3"/>
    <property type="match status" value="1"/>
</dbReference>
<reference evidence="10" key="1">
    <citation type="submission" date="2014-02" db="EMBL/GenBank/DDBJ databases">
        <authorList>
            <person name="Gan H."/>
        </authorList>
    </citation>
    <scope>NUCLEOTIDE SEQUENCE [LARGE SCALE GENOMIC DNA]</scope>
    <source>
        <strain evidence="10">S1</strain>
    </source>
</reference>
<feature type="binding site" evidence="7">
    <location>
        <position position="98"/>
    </location>
    <ligand>
        <name>Fe cation</name>
        <dbReference type="ChEBI" id="CHEBI:24875"/>
    </ligand>
</feature>
<dbReference type="PANTHER" id="PTHR41536">
    <property type="entry name" value="PKHD-TYPE HYDROXYLASE YBIX"/>
    <property type="match status" value="1"/>
</dbReference>
<dbReference type="PANTHER" id="PTHR41536:SF1">
    <property type="entry name" value="PKHD-TYPE HYDROXYLASE YBIX"/>
    <property type="match status" value="1"/>
</dbReference>
<evidence type="ECO:0000256" key="1">
    <source>
        <dbReference type="ARBA" id="ARBA00001961"/>
    </source>
</evidence>
<dbReference type="InterPro" id="IPR006620">
    <property type="entry name" value="Pro_4_hyd_alph"/>
</dbReference>
<dbReference type="Proteomes" id="UP000028878">
    <property type="component" value="Unassembled WGS sequence"/>
</dbReference>
<dbReference type="GO" id="GO:0006974">
    <property type="term" value="P:DNA damage response"/>
    <property type="evidence" value="ECO:0007669"/>
    <property type="project" value="TreeGrafter"/>
</dbReference>
<keyword evidence="10" id="KW-1185">Reference proteome</keyword>
<sequence>MMLRVPQVLSPEQVRQCRQLLEAADWSDGRATAGHLAAKVKDNQQLGDDQPAARQVGDLILQALGQHPLFMSAALPLKVLPPRFNRYQGGGQYGAHVDAAIFSVPGTPHRIRSDLSATLFFSEPNEYEGGELTVQDSFGQHSAKLAAGDLVLYPGTSLHHVTPVTRGVRLASFFWIQSLVRDDSQRALMLELDTAIQQLARDAPGHPSLDKLTGVYHNLLRQWANT</sequence>
<dbReference type="Gene3D" id="4.10.860.20">
    <property type="entry name" value="Rabenosyn, Rab binding domain"/>
    <property type="match status" value="1"/>
</dbReference>
<accession>A0A1L1PQB3</accession>
<feature type="binding site" evidence="7">
    <location>
        <position position="96"/>
    </location>
    <ligand>
        <name>Fe cation</name>
        <dbReference type="ChEBI" id="CHEBI:24875"/>
    </ligand>
</feature>
<dbReference type="NCBIfam" id="NF003974">
    <property type="entry name" value="PRK05467.1-3"/>
    <property type="match status" value="1"/>
</dbReference>
<evidence type="ECO:0000256" key="5">
    <source>
        <dbReference type="ARBA" id="ARBA00023002"/>
    </source>
</evidence>
<dbReference type="GO" id="GO:0005506">
    <property type="term" value="F:iron ion binding"/>
    <property type="evidence" value="ECO:0007669"/>
    <property type="project" value="UniProtKB-UniRule"/>
</dbReference>
<keyword evidence="6 7" id="KW-0408">Iron</keyword>
<dbReference type="SUPFAM" id="SSF51197">
    <property type="entry name" value="Clavaminate synthase-like"/>
    <property type="match status" value="1"/>
</dbReference>
<evidence type="ECO:0000256" key="7">
    <source>
        <dbReference type="HAMAP-Rule" id="MF_00657"/>
    </source>
</evidence>
<name>A0A1L1PQB3_HYDIT</name>
<proteinExistence type="inferred from homology"/>
<dbReference type="EC" id="1.14.11.-" evidence="9"/>
<dbReference type="RefSeq" id="WP_009516635.1">
    <property type="nucleotide sequence ID" value="NZ_CCAE010000006.1"/>
</dbReference>
<feature type="binding site" evidence="7">
    <location>
        <position position="159"/>
    </location>
    <ligand>
        <name>Fe cation</name>
        <dbReference type="ChEBI" id="CHEBI:24875"/>
    </ligand>
</feature>
<dbReference type="SMART" id="SM00702">
    <property type="entry name" value="P4Hc"/>
    <property type="match status" value="1"/>
</dbReference>
<comment type="cofactor">
    <cofactor evidence="7">
        <name>Fe(2+)</name>
        <dbReference type="ChEBI" id="CHEBI:29033"/>
    </cofactor>
    <text evidence="7">Binds 1 Fe(2+) ion per subunit.</text>
</comment>
<organism evidence="9 10">
    <name type="scientific">Hydrogenophaga intermedia</name>
    <dbReference type="NCBI Taxonomy" id="65786"/>
    <lineage>
        <taxon>Bacteria</taxon>
        <taxon>Pseudomonadati</taxon>
        <taxon>Pseudomonadota</taxon>
        <taxon>Betaproteobacteria</taxon>
        <taxon>Burkholderiales</taxon>
        <taxon>Comamonadaceae</taxon>
        <taxon>Hydrogenophaga</taxon>
    </lineage>
</organism>
<evidence type="ECO:0000259" key="8">
    <source>
        <dbReference type="PROSITE" id="PS51471"/>
    </source>
</evidence>
<dbReference type="HAMAP" id="MF_00657">
    <property type="entry name" value="Hydroxyl_YbiX"/>
    <property type="match status" value="1"/>
</dbReference>
<evidence type="ECO:0000256" key="2">
    <source>
        <dbReference type="ARBA" id="ARBA00022723"/>
    </source>
</evidence>
<dbReference type="InterPro" id="IPR041097">
    <property type="entry name" value="PKHD_C"/>
</dbReference>
<dbReference type="InterPro" id="IPR044862">
    <property type="entry name" value="Pro_4_hyd_alph_FE2OG_OXY"/>
</dbReference>
<dbReference type="Pfam" id="PF18331">
    <property type="entry name" value="PKHD_C"/>
    <property type="match status" value="1"/>
</dbReference>
<dbReference type="NCBIfam" id="NF003973">
    <property type="entry name" value="PRK05467.1-2"/>
    <property type="match status" value="1"/>
</dbReference>
<keyword evidence="3 7" id="KW-0847">Vitamin C</keyword>
<evidence type="ECO:0000256" key="4">
    <source>
        <dbReference type="ARBA" id="ARBA00022964"/>
    </source>
</evidence>
<dbReference type="GO" id="GO:0006879">
    <property type="term" value="P:intracellular iron ion homeostasis"/>
    <property type="evidence" value="ECO:0007669"/>
    <property type="project" value="TreeGrafter"/>
</dbReference>
<reference evidence="10" key="2">
    <citation type="submission" date="2014-11" db="EMBL/GenBank/DDBJ databases">
        <title>Draft genome sequence of Hydrogenophaga intermedia S1.</title>
        <authorList>
            <person name="Gan H.M."/>
            <person name="Chew T.H."/>
            <person name="Stolz A."/>
        </authorList>
    </citation>
    <scope>NUCLEOTIDE SEQUENCE [LARGE SCALE GENOMIC DNA]</scope>
    <source>
        <strain evidence="10">S1</strain>
    </source>
</reference>
<evidence type="ECO:0000256" key="6">
    <source>
        <dbReference type="ARBA" id="ARBA00023004"/>
    </source>
</evidence>